<comment type="similarity">
    <text evidence="2">Belongs to the band 7/mec-2 family.</text>
</comment>
<dbReference type="InterPro" id="IPR001972">
    <property type="entry name" value="Stomatin_HflK_fam"/>
</dbReference>
<evidence type="ECO:0000256" key="2">
    <source>
        <dbReference type="ARBA" id="ARBA00008164"/>
    </source>
</evidence>
<dbReference type="Gene3D" id="3.30.479.30">
    <property type="entry name" value="Band 7 domain"/>
    <property type="match status" value="1"/>
</dbReference>
<dbReference type="GO" id="GO:0005886">
    <property type="term" value="C:plasma membrane"/>
    <property type="evidence" value="ECO:0007669"/>
    <property type="project" value="InterPro"/>
</dbReference>
<dbReference type="SUPFAM" id="SSF117892">
    <property type="entry name" value="Band 7/SPFH domain"/>
    <property type="match status" value="1"/>
</dbReference>
<keyword evidence="3" id="KW-0472">Membrane</keyword>
<dbReference type="CDD" id="cd13775">
    <property type="entry name" value="SPFH_eoslipins_u3"/>
    <property type="match status" value="1"/>
</dbReference>
<feature type="transmembrane region" description="Helical" evidence="3">
    <location>
        <begin position="25"/>
        <end position="45"/>
    </location>
</feature>
<gene>
    <name evidence="5" type="ORF">JFL75_10795</name>
</gene>
<dbReference type="PANTHER" id="PTHR10264:SF19">
    <property type="entry name" value="AT06885P-RELATED"/>
    <property type="match status" value="1"/>
</dbReference>
<dbReference type="GO" id="GO:0098552">
    <property type="term" value="C:side of membrane"/>
    <property type="evidence" value="ECO:0007669"/>
    <property type="project" value="UniProtKB-ARBA"/>
</dbReference>
<dbReference type="InterPro" id="IPR001107">
    <property type="entry name" value="Band_7"/>
</dbReference>
<evidence type="ECO:0000256" key="3">
    <source>
        <dbReference type="SAM" id="Phobius"/>
    </source>
</evidence>
<accession>A0A7T7XJK9</accession>
<dbReference type="FunFam" id="3.30.479.30:FF:000004">
    <property type="entry name" value="Putative membrane protease family, stomatin"/>
    <property type="match status" value="1"/>
</dbReference>
<feature type="domain" description="Band 7" evidence="4">
    <location>
        <begin position="115"/>
        <end position="273"/>
    </location>
</feature>
<evidence type="ECO:0000313" key="6">
    <source>
        <dbReference type="Proteomes" id="UP000595917"/>
    </source>
</evidence>
<dbReference type="PRINTS" id="PR00721">
    <property type="entry name" value="STOMATIN"/>
</dbReference>
<sequence>MKFFNAKPENDLVKNRKKAPRQRDFSLNAVGIGLLVICAGFIIAVRSTRGALPSAAEFGILLGIPAAVVFLMVFFPRWSAAIKIFIILACIAGFFRFAGFGLALILSAAAVLIAPSIQKMEEWERAIVLRFGRFRKVKGPGLFVLIPLADRVASVVDLRIRVTDFAAQETLTMDSVTVTVDAICFWLVWDPEKAVLEVQNYEDAVILSSQTALRNAVSSHDLTTFLEHGDVIEKQIQHDVDNKTTEWGITVQHIEITDIQIPEHLQDSLSRLAQAEREKKGRILLAEAEIEIARKLEEAVQVYAKNQPAMKLKVLSILNEGLKAGNSMMLVPNSITEELKGRDIFGLQALSELHQEKNKKEKEEQE</sequence>
<evidence type="ECO:0000256" key="1">
    <source>
        <dbReference type="ARBA" id="ARBA00004167"/>
    </source>
</evidence>
<dbReference type="InterPro" id="IPR036013">
    <property type="entry name" value="Band_7/SPFH_dom_sf"/>
</dbReference>
<organism evidence="5 6">
    <name type="scientific">Breznakiella homolactica</name>
    <dbReference type="NCBI Taxonomy" id="2798577"/>
    <lineage>
        <taxon>Bacteria</taxon>
        <taxon>Pseudomonadati</taxon>
        <taxon>Spirochaetota</taxon>
        <taxon>Spirochaetia</taxon>
        <taxon>Spirochaetales</taxon>
        <taxon>Breznakiellaceae</taxon>
        <taxon>Breznakiella</taxon>
    </lineage>
</organism>
<name>A0A7T7XJK9_9SPIR</name>
<reference evidence="5" key="1">
    <citation type="submission" date="2021-01" db="EMBL/GenBank/DDBJ databases">
        <title>Description of Breznakiella homolactica.</title>
        <authorList>
            <person name="Song Y."/>
            <person name="Brune A."/>
        </authorList>
    </citation>
    <scope>NUCLEOTIDE SEQUENCE</scope>
    <source>
        <strain evidence="5">RmG30</strain>
    </source>
</reference>
<evidence type="ECO:0000313" key="5">
    <source>
        <dbReference type="EMBL" id="QQO07448.1"/>
    </source>
</evidence>
<dbReference type="EMBL" id="CP067089">
    <property type="protein sequence ID" value="QQO07448.1"/>
    <property type="molecule type" value="Genomic_DNA"/>
</dbReference>
<dbReference type="InterPro" id="IPR043202">
    <property type="entry name" value="Band-7_stomatin-like"/>
</dbReference>
<keyword evidence="3" id="KW-1133">Transmembrane helix</keyword>
<dbReference type="PANTHER" id="PTHR10264">
    <property type="entry name" value="BAND 7 PROTEIN-RELATED"/>
    <property type="match status" value="1"/>
</dbReference>
<feature type="transmembrane region" description="Helical" evidence="3">
    <location>
        <begin position="86"/>
        <end position="113"/>
    </location>
</feature>
<dbReference type="SMART" id="SM00244">
    <property type="entry name" value="PHB"/>
    <property type="match status" value="1"/>
</dbReference>
<dbReference type="KEGG" id="bhc:JFL75_10795"/>
<keyword evidence="3" id="KW-0812">Transmembrane</keyword>
<dbReference type="Proteomes" id="UP000595917">
    <property type="component" value="Chromosome"/>
</dbReference>
<comment type="subcellular location">
    <subcellularLocation>
        <location evidence="1">Membrane</location>
        <topology evidence="1">Single-pass membrane protein</topology>
    </subcellularLocation>
</comment>
<dbReference type="Pfam" id="PF01145">
    <property type="entry name" value="Band_7"/>
    <property type="match status" value="1"/>
</dbReference>
<evidence type="ECO:0000259" key="4">
    <source>
        <dbReference type="SMART" id="SM00244"/>
    </source>
</evidence>
<proteinExistence type="inferred from homology"/>
<keyword evidence="6" id="KW-1185">Reference proteome</keyword>
<dbReference type="RefSeq" id="WP_215624753.1">
    <property type="nucleotide sequence ID" value="NZ_CP067089.2"/>
</dbReference>
<feature type="transmembrane region" description="Helical" evidence="3">
    <location>
        <begin position="51"/>
        <end position="74"/>
    </location>
</feature>
<dbReference type="AlphaFoldDB" id="A0A7T7XJK9"/>
<dbReference type="Gene3D" id="6.10.250.2090">
    <property type="match status" value="1"/>
</dbReference>
<protein>
    <recommendedName>
        <fullName evidence="4">Band 7 domain-containing protein</fullName>
    </recommendedName>
</protein>